<comment type="similarity">
    <text evidence="2">Belongs to the complex I 51 kDa subunit family.</text>
</comment>
<evidence type="ECO:0000313" key="9">
    <source>
        <dbReference type="EMBL" id="MCA1854396.1"/>
    </source>
</evidence>
<dbReference type="Pfam" id="PF01512">
    <property type="entry name" value="Complex1_51K"/>
    <property type="match status" value="1"/>
</dbReference>
<feature type="domain" description="NADH-ubiquinone oxidoreductase 51kDa subunit iron-sulphur binding" evidence="8">
    <location>
        <begin position="490"/>
        <end position="535"/>
    </location>
</feature>
<dbReference type="Pfam" id="PF01257">
    <property type="entry name" value="2Fe-2S_thioredx"/>
    <property type="match status" value="1"/>
</dbReference>
<dbReference type="Gene3D" id="3.40.30.10">
    <property type="entry name" value="Glutaredoxin"/>
    <property type="match status" value="1"/>
</dbReference>
<keyword evidence="6" id="KW-0411">Iron-sulfur</keyword>
<comment type="cofactor">
    <cofactor evidence="1">
        <name>FMN</name>
        <dbReference type="ChEBI" id="CHEBI:58210"/>
    </cofactor>
</comment>
<name>A0ABS7Y409_9BURK</name>
<reference evidence="9 10" key="1">
    <citation type="submission" date="2021-07" db="EMBL/GenBank/DDBJ databases">
        <title>Characterization of Violacein-producing bacteria and related species.</title>
        <authorList>
            <person name="Wilson H.S."/>
            <person name="De Leon M.E."/>
        </authorList>
    </citation>
    <scope>NUCLEOTIDE SEQUENCE [LARGE SCALE GENOMIC DNA]</scope>
    <source>
        <strain evidence="9 10">HSC-2F05</strain>
    </source>
</reference>
<proteinExistence type="inferred from homology"/>
<dbReference type="SMART" id="SM00928">
    <property type="entry name" value="NADH_4Fe-4S"/>
    <property type="match status" value="1"/>
</dbReference>
<accession>A0ABS7Y409</accession>
<dbReference type="SUPFAM" id="SSF52833">
    <property type="entry name" value="Thioredoxin-like"/>
    <property type="match status" value="1"/>
</dbReference>
<dbReference type="SUPFAM" id="SSF140490">
    <property type="entry name" value="Nqo1C-terminal domain-like"/>
    <property type="match status" value="1"/>
</dbReference>
<evidence type="ECO:0000313" key="10">
    <source>
        <dbReference type="Proteomes" id="UP001198602"/>
    </source>
</evidence>
<evidence type="ECO:0000256" key="5">
    <source>
        <dbReference type="ARBA" id="ARBA00023004"/>
    </source>
</evidence>
<dbReference type="Pfam" id="PF10589">
    <property type="entry name" value="NADH_4Fe-4S"/>
    <property type="match status" value="1"/>
</dbReference>
<dbReference type="Gene3D" id="3.40.50.11540">
    <property type="entry name" value="NADH-ubiquinone oxidoreductase 51kDa subunit"/>
    <property type="match status" value="1"/>
</dbReference>
<protein>
    <submittedName>
        <fullName evidence="9">NAD(P)H-dependent oxidoreductase subunit E</fullName>
    </submittedName>
</protein>
<keyword evidence="5" id="KW-0408">Iron</keyword>
<dbReference type="CDD" id="cd03082">
    <property type="entry name" value="TRX_Fd_NuoE_W_FDH_beta"/>
    <property type="match status" value="1"/>
</dbReference>
<dbReference type="SUPFAM" id="SSF142019">
    <property type="entry name" value="Nqo1 FMN-binding domain-like"/>
    <property type="match status" value="1"/>
</dbReference>
<dbReference type="PROSITE" id="PS00644">
    <property type="entry name" value="COMPLEX1_51K_1"/>
    <property type="match status" value="1"/>
</dbReference>
<gene>
    <name evidence="9" type="ORF">LE190_00440</name>
</gene>
<dbReference type="InterPro" id="IPR001949">
    <property type="entry name" value="NADH-UbQ_OxRdtase_51kDa_CS"/>
</dbReference>
<keyword evidence="3" id="KW-0004">4Fe-4S</keyword>
<dbReference type="Proteomes" id="UP001198602">
    <property type="component" value="Unassembled WGS sequence"/>
</dbReference>
<dbReference type="InterPro" id="IPR037225">
    <property type="entry name" value="Nuo51_FMN-bd_sf"/>
</dbReference>
<dbReference type="Gene3D" id="1.20.1440.230">
    <property type="entry name" value="NADH-ubiquinone oxidoreductase 51kDa subunit, iron-sulphur binding domain"/>
    <property type="match status" value="1"/>
</dbReference>
<feature type="region of interest" description="Disordered" evidence="7">
    <location>
        <begin position="1"/>
        <end position="28"/>
    </location>
</feature>
<keyword evidence="10" id="KW-1185">Reference proteome</keyword>
<keyword evidence="4" id="KW-0479">Metal-binding</keyword>
<evidence type="ECO:0000256" key="7">
    <source>
        <dbReference type="SAM" id="MobiDB-lite"/>
    </source>
</evidence>
<dbReference type="InterPro" id="IPR019575">
    <property type="entry name" value="Nuop51_4Fe4S-bd"/>
</dbReference>
<comment type="caution">
    <text evidence="9">The sequence shown here is derived from an EMBL/GenBank/DDBJ whole genome shotgun (WGS) entry which is preliminary data.</text>
</comment>
<evidence type="ECO:0000256" key="1">
    <source>
        <dbReference type="ARBA" id="ARBA00001917"/>
    </source>
</evidence>
<evidence type="ECO:0000256" key="6">
    <source>
        <dbReference type="ARBA" id="ARBA00023014"/>
    </source>
</evidence>
<evidence type="ECO:0000259" key="8">
    <source>
        <dbReference type="SMART" id="SM00928"/>
    </source>
</evidence>
<organism evidence="9 10">
    <name type="scientific">Massilia hydrophila</name>
    <dbReference type="NCBI Taxonomy" id="3044279"/>
    <lineage>
        <taxon>Bacteria</taxon>
        <taxon>Pseudomonadati</taxon>
        <taxon>Pseudomonadota</taxon>
        <taxon>Betaproteobacteria</taxon>
        <taxon>Burkholderiales</taxon>
        <taxon>Oxalobacteraceae</taxon>
        <taxon>Telluria group</taxon>
        <taxon>Massilia</taxon>
    </lineage>
</organism>
<dbReference type="Gene3D" id="1.10.10.1590">
    <property type="entry name" value="NADH-quinone oxidoreductase subunit E"/>
    <property type="match status" value="1"/>
</dbReference>
<dbReference type="PANTHER" id="PTHR43578">
    <property type="entry name" value="NADH-QUINONE OXIDOREDUCTASE SUBUNIT F"/>
    <property type="match status" value="1"/>
</dbReference>
<dbReference type="PROSITE" id="PS00645">
    <property type="entry name" value="COMPLEX1_51K_2"/>
    <property type="match status" value="1"/>
</dbReference>
<dbReference type="RefSeq" id="WP_225236874.1">
    <property type="nucleotide sequence ID" value="NZ_JAHYBX010000001.1"/>
</dbReference>
<sequence length="569" mass="60864">MNHPIIPIASLGDGPSRQRKRAAPKGRRVDPQALGEIQSLLGAAPRRRDLLIEYLHLVQDRHGCLSSAHLAALAHELGLAQAEVYEVASFYHHFDLVKEGEAPPPALTVRVCAGLSCEMAGARALLERLPALLGRAVRVLEAPCVGRCETAPVAVLGQHALPHADVDGVLAAVGAGHTVETVTGHIDYAAYRASGGYALLQACASGVHDADAVIATLEDSGLRGLGGAGFPLGRKWRIVRAEPGPRLMAVNIDEGEPGTFKDRFYLERDPHRFLEGALIAAWAVGIEAIYLYLRDEYHGCRAMLEAELDKLRREPPVSGLPAIHLRRGAGAYICGEESAMIESIEGRRGMPRLRPPYVAQVGLFGRPTLVHNIESLHWVREVLERGAAWFAGHGRHGRQGLRSFSVSGRVREPGVKLAPAGITARELIAEYCGGMPDGHAFYAYLPGGASGGILPASMGDIPLDFDTLQPYGCFIGSAAVVVLSQHDSAVAAARNTLAFFTDESCGQCTPCRNGTAKALALIRQPQWDTALLGELSQVMRDASICGLGQAAPNPVDCVIRYFPHELAPS</sequence>
<evidence type="ECO:0000256" key="3">
    <source>
        <dbReference type="ARBA" id="ARBA00022485"/>
    </source>
</evidence>
<dbReference type="PANTHER" id="PTHR43578:SF3">
    <property type="entry name" value="NADH-QUINONE OXIDOREDUCTASE SUBUNIT F"/>
    <property type="match status" value="1"/>
</dbReference>
<dbReference type="InterPro" id="IPR041921">
    <property type="entry name" value="NuoE_N"/>
</dbReference>
<evidence type="ECO:0000256" key="2">
    <source>
        <dbReference type="ARBA" id="ARBA00007523"/>
    </source>
</evidence>
<dbReference type="InterPro" id="IPR037207">
    <property type="entry name" value="Nuop51_4Fe4S-bd_sf"/>
</dbReference>
<dbReference type="Gene3D" id="3.10.20.600">
    <property type="match status" value="1"/>
</dbReference>
<dbReference type="SUPFAM" id="SSF142984">
    <property type="entry name" value="Nqo1 middle domain-like"/>
    <property type="match status" value="1"/>
</dbReference>
<dbReference type="InterPro" id="IPR011538">
    <property type="entry name" value="Nuo51_FMN-bd"/>
</dbReference>
<dbReference type="EMBL" id="JAHYBX010000001">
    <property type="protein sequence ID" value="MCA1854396.1"/>
    <property type="molecule type" value="Genomic_DNA"/>
</dbReference>
<feature type="compositionally biased region" description="Basic residues" evidence="7">
    <location>
        <begin position="17"/>
        <end position="26"/>
    </location>
</feature>
<evidence type="ECO:0000256" key="4">
    <source>
        <dbReference type="ARBA" id="ARBA00022723"/>
    </source>
</evidence>
<dbReference type="InterPro" id="IPR036249">
    <property type="entry name" value="Thioredoxin-like_sf"/>
</dbReference>